<evidence type="ECO:0000259" key="1">
    <source>
        <dbReference type="Pfam" id="PF12697"/>
    </source>
</evidence>
<dbReference type="PANTHER" id="PTHR43194">
    <property type="entry name" value="HYDROLASE ALPHA/BETA FOLD FAMILY"/>
    <property type="match status" value="1"/>
</dbReference>
<reference evidence="2" key="1">
    <citation type="submission" date="2021-04" db="EMBL/GenBank/DDBJ databases">
        <authorList>
            <person name="Pira H."/>
            <person name="Risdian C."/>
            <person name="Wink J."/>
        </authorList>
    </citation>
    <scope>NUCLEOTIDE SEQUENCE</scope>
    <source>
        <strain evidence="2">WH158</strain>
    </source>
</reference>
<dbReference type="InterPro" id="IPR000073">
    <property type="entry name" value="AB_hydrolase_1"/>
</dbReference>
<comment type="caution">
    <text evidence="2">The sequence shown here is derived from an EMBL/GenBank/DDBJ whole genome shotgun (WGS) entry which is preliminary data.</text>
</comment>
<dbReference type="RefSeq" id="WP_218404782.1">
    <property type="nucleotide sequence ID" value="NZ_JAGSPC010000001.1"/>
</dbReference>
<sequence>MASNYEDRSWTSEDGLNLHYRDYVGPKGYDGPPVLCLHGLTRNARDFADLADHLCQTRRVIVPEMRGRGMSDYAPSSDTYNPLQYVADLEKLLSEEGIEQFISIGTSMGGLMTMLMAPAKPGRILAFAINDIGPEVNMAGVERIGTYVGQGGSYPTWIHAARSLSEVHSGAFPDFDLDQWLEMAKRTLVVSQNGRISYDYDMAIAEPFKVPGNAAPPDLWPAYDALRDVPMVLLRGELSDLLTPETVAKMVERNPAMKVVTVPRVGHAPTLDEPEARAAIDELLASV</sequence>
<gene>
    <name evidence="2" type="ORF">KCG46_08285</name>
</gene>
<accession>A0A9X1JKY3</accession>
<feature type="domain" description="AB hydrolase-1" evidence="1">
    <location>
        <begin position="34"/>
        <end position="278"/>
    </location>
</feature>
<protein>
    <submittedName>
        <fullName evidence="2">Alpha/beta hydrolase</fullName>
    </submittedName>
</protein>
<keyword evidence="3" id="KW-1185">Reference proteome</keyword>
<dbReference type="Pfam" id="PF12697">
    <property type="entry name" value="Abhydrolase_6"/>
    <property type="match status" value="1"/>
</dbReference>
<evidence type="ECO:0000313" key="3">
    <source>
        <dbReference type="Proteomes" id="UP001138681"/>
    </source>
</evidence>
<dbReference type="GO" id="GO:0016787">
    <property type="term" value="F:hydrolase activity"/>
    <property type="evidence" value="ECO:0007669"/>
    <property type="project" value="UniProtKB-KW"/>
</dbReference>
<name>A0A9X1JKY3_9SPHN</name>
<proteinExistence type="predicted"/>
<dbReference type="PANTHER" id="PTHR43194:SF2">
    <property type="entry name" value="PEROXISOMAL MEMBRANE PROTEIN LPX1"/>
    <property type="match status" value="1"/>
</dbReference>
<dbReference type="EMBL" id="JAGSPC010000001">
    <property type="protein sequence ID" value="MBV7259570.1"/>
    <property type="molecule type" value="Genomic_DNA"/>
</dbReference>
<keyword evidence="2" id="KW-0378">Hydrolase</keyword>
<dbReference type="InterPro" id="IPR050228">
    <property type="entry name" value="Carboxylesterase_BioH"/>
</dbReference>
<dbReference type="AlphaFoldDB" id="A0A9X1JKY3"/>
<organism evidence="2 3">
    <name type="scientific">Erythrobacter crassostreae</name>
    <dbReference type="NCBI Taxonomy" id="2828328"/>
    <lineage>
        <taxon>Bacteria</taxon>
        <taxon>Pseudomonadati</taxon>
        <taxon>Pseudomonadota</taxon>
        <taxon>Alphaproteobacteria</taxon>
        <taxon>Sphingomonadales</taxon>
        <taxon>Erythrobacteraceae</taxon>
        <taxon>Erythrobacter/Porphyrobacter group</taxon>
        <taxon>Erythrobacter</taxon>
    </lineage>
</organism>
<dbReference type="Proteomes" id="UP001138681">
    <property type="component" value="Unassembled WGS sequence"/>
</dbReference>
<evidence type="ECO:0000313" key="2">
    <source>
        <dbReference type="EMBL" id="MBV7259570.1"/>
    </source>
</evidence>